<dbReference type="Proteomes" id="UP000661112">
    <property type="component" value="Unassembled WGS sequence"/>
</dbReference>
<feature type="compositionally biased region" description="Polar residues" evidence="1">
    <location>
        <begin position="1"/>
        <end position="16"/>
    </location>
</feature>
<gene>
    <name evidence="2" type="ORF">H6G83_11820</name>
</gene>
<evidence type="ECO:0000313" key="2">
    <source>
        <dbReference type="EMBL" id="MBD2501278.1"/>
    </source>
</evidence>
<organism evidence="2 3">
    <name type="scientific">Anabaena azotica FACHB-119</name>
    <dbReference type="NCBI Taxonomy" id="947527"/>
    <lineage>
        <taxon>Bacteria</taxon>
        <taxon>Bacillati</taxon>
        <taxon>Cyanobacteriota</taxon>
        <taxon>Cyanophyceae</taxon>
        <taxon>Nostocales</taxon>
        <taxon>Nostocaceae</taxon>
        <taxon>Anabaena</taxon>
        <taxon>Anabaena azotica</taxon>
    </lineage>
</organism>
<dbReference type="EMBL" id="JACJSG010000013">
    <property type="protein sequence ID" value="MBD2501278.1"/>
    <property type="molecule type" value="Genomic_DNA"/>
</dbReference>
<evidence type="ECO:0000256" key="1">
    <source>
        <dbReference type="SAM" id="MobiDB-lite"/>
    </source>
</evidence>
<reference evidence="2 3" key="1">
    <citation type="journal article" date="2020" name="ISME J.">
        <title>Comparative genomics reveals insights into cyanobacterial evolution and habitat adaptation.</title>
        <authorList>
            <person name="Chen M.Y."/>
            <person name="Teng W.K."/>
            <person name="Zhao L."/>
            <person name="Hu C.X."/>
            <person name="Zhou Y.K."/>
            <person name="Han B.P."/>
            <person name="Song L.R."/>
            <person name="Shu W.S."/>
        </authorList>
    </citation>
    <scope>NUCLEOTIDE SEQUENCE [LARGE SCALE GENOMIC DNA]</scope>
    <source>
        <strain evidence="2 3">FACHB-119</strain>
    </source>
</reference>
<keyword evidence="3" id="KW-1185">Reference proteome</keyword>
<comment type="caution">
    <text evidence="2">The sequence shown here is derived from an EMBL/GenBank/DDBJ whole genome shotgun (WGS) entry which is preliminary data.</text>
</comment>
<evidence type="ECO:0000313" key="3">
    <source>
        <dbReference type="Proteomes" id="UP000661112"/>
    </source>
</evidence>
<feature type="region of interest" description="Disordered" evidence="1">
    <location>
        <begin position="1"/>
        <end position="21"/>
    </location>
</feature>
<protein>
    <submittedName>
        <fullName evidence="2">Uncharacterized protein</fullName>
    </submittedName>
</protein>
<accession>A0ABR8D6B9</accession>
<sequence length="49" mass="5423">MGQWTVQPLNQNTSELSGGDFDTYGGGTHRVSLWSEHKTKTPCGCRQLL</sequence>
<proteinExistence type="predicted"/>
<name>A0ABR8D6B9_9NOST</name>